<dbReference type="PANTHER" id="PTHR31355">
    <property type="entry name" value="MICROTUBULE-ASSOCIATED PROTEIN TORTIFOLIA1"/>
    <property type="match status" value="1"/>
</dbReference>
<dbReference type="FunFam" id="1.25.10.10:FF:000549">
    <property type="entry name" value="ARM repeat superfamily protein"/>
    <property type="match status" value="1"/>
</dbReference>
<evidence type="ECO:0000256" key="1">
    <source>
        <dbReference type="SAM" id="MobiDB-lite"/>
    </source>
</evidence>
<dbReference type="InterPro" id="IPR057600">
    <property type="entry name" value="TORTIFOLIA1/SINE1-2_N"/>
</dbReference>
<dbReference type="Proteomes" id="UP000233837">
    <property type="component" value="Unassembled WGS sequence"/>
</dbReference>
<dbReference type="GO" id="GO:0008017">
    <property type="term" value="F:microtubule binding"/>
    <property type="evidence" value="ECO:0007669"/>
    <property type="project" value="InterPro"/>
</dbReference>
<evidence type="ECO:0000259" key="2">
    <source>
        <dbReference type="Pfam" id="PF24714"/>
    </source>
</evidence>
<dbReference type="PANTHER" id="PTHR31355:SF8">
    <property type="entry name" value="TORTIFOLIA1-LIKE PROTEIN 3"/>
    <property type="match status" value="1"/>
</dbReference>
<gene>
    <name evidence="3" type="primary">TOR1</name>
    <name evidence="3" type="ORF">MA16_Dca017978</name>
</gene>
<feature type="region of interest" description="Disordered" evidence="1">
    <location>
        <begin position="292"/>
        <end position="322"/>
    </location>
</feature>
<dbReference type="EMBL" id="KZ503000">
    <property type="protein sequence ID" value="PKU69761.1"/>
    <property type="molecule type" value="Genomic_DNA"/>
</dbReference>
<protein>
    <submittedName>
        <fullName evidence="3">Microtubule-associated protein TORTIFOLIA1</fullName>
    </submittedName>
</protein>
<evidence type="ECO:0000313" key="4">
    <source>
        <dbReference type="Proteomes" id="UP000233837"/>
    </source>
</evidence>
<feature type="region of interest" description="Disordered" evidence="1">
    <location>
        <begin position="379"/>
        <end position="409"/>
    </location>
</feature>
<dbReference type="InterPro" id="IPR033337">
    <property type="entry name" value="TORTIFOLIA1/SINE1-2"/>
</dbReference>
<dbReference type="SUPFAM" id="SSF48371">
    <property type="entry name" value="ARM repeat"/>
    <property type="match status" value="1"/>
</dbReference>
<feature type="compositionally biased region" description="Basic and acidic residues" evidence="1">
    <location>
        <begin position="392"/>
        <end position="409"/>
    </location>
</feature>
<sequence>MATHPSSPQEIRHRVNHFLTKLSDRDTEAIAVAELSAIARSLTADSLVPFISAVGDARPTDKTPLRRHSLRLLSLLARSLPSSSLSPHLPRLLAAALRRLRDPDSSVRAALVDAVRSLAAITPAAALVSTLLRPLADALFHEQDIHPQSVSALSLSAALEECNREDSEELSFFLQRLVPRLVKLARSPAFKAKPAVLALLGNISLATCGIGDPELAALVNCLVEFLGHEDWAARNAAAMALAHLAAMEKERLCRFKQSCLATFEARRYDKVKVVRDSMKRMLEAWKDIPEEDLDMPKPLSESQSSSYLKETGNDRRCQATSINSSLSASKKIRIPNCRSPPNAVTPIGTAKKIVIDQRKNSRMIDQKKNSDWRVEIADAPSCKAESENSVTSKERGLKSCQQERSDSNGRSRLEVKRALFEKNWEDKKIGSLKSVSRIVPFEETGKETMNETTVATEKFHGEQKDGDFSLIRMQLVQIENQQSSLLSLLQRFIGNSQKGIHSLEARVLNLELALDNMCRDIASASASASSGRVVMNKDQEAQMCCRLPGTEFFSPKFWRRAESRYTSRFLTYKQGAQFGLSGGFINPLAEANHQTLGNTSRYNGTKVV</sequence>
<dbReference type="Pfam" id="PF24714">
    <property type="entry name" value="TOR1L1_N"/>
    <property type="match status" value="1"/>
</dbReference>
<dbReference type="InterPro" id="IPR016024">
    <property type="entry name" value="ARM-type_fold"/>
</dbReference>
<keyword evidence="4" id="KW-1185">Reference proteome</keyword>
<feature type="domain" description="TORTIFOLIA1/SINE1-2 N-terminal" evidence="2">
    <location>
        <begin position="9"/>
        <end position="287"/>
    </location>
</feature>
<name>A0A2I0W278_9ASPA</name>
<dbReference type="OrthoDB" id="1904066at2759"/>
<proteinExistence type="predicted"/>
<dbReference type="Gene3D" id="1.25.10.10">
    <property type="entry name" value="Leucine-rich Repeat Variant"/>
    <property type="match status" value="1"/>
</dbReference>
<organism evidence="3 4">
    <name type="scientific">Dendrobium catenatum</name>
    <dbReference type="NCBI Taxonomy" id="906689"/>
    <lineage>
        <taxon>Eukaryota</taxon>
        <taxon>Viridiplantae</taxon>
        <taxon>Streptophyta</taxon>
        <taxon>Embryophyta</taxon>
        <taxon>Tracheophyta</taxon>
        <taxon>Spermatophyta</taxon>
        <taxon>Magnoliopsida</taxon>
        <taxon>Liliopsida</taxon>
        <taxon>Asparagales</taxon>
        <taxon>Orchidaceae</taxon>
        <taxon>Epidendroideae</taxon>
        <taxon>Malaxideae</taxon>
        <taxon>Dendrobiinae</taxon>
        <taxon>Dendrobium</taxon>
    </lineage>
</organism>
<dbReference type="AlphaFoldDB" id="A0A2I0W278"/>
<dbReference type="InterPro" id="IPR011989">
    <property type="entry name" value="ARM-like"/>
</dbReference>
<dbReference type="GO" id="GO:0005874">
    <property type="term" value="C:microtubule"/>
    <property type="evidence" value="ECO:0007669"/>
    <property type="project" value="InterPro"/>
</dbReference>
<dbReference type="STRING" id="906689.A0A2I0W278"/>
<reference evidence="3 4" key="1">
    <citation type="journal article" date="2016" name="Sci. Rep.">
        <title>The Dendrobium catenatum Lindl. genome sequence provides insights into polysaccharide synthase, floral development and adaptive evolution.</title>
        <authorList>
            <person name="Zhang G.Q."/>
            <person name="Xu Q."/>
            <person name="Bian C."/>
            <person name="Tsai W.C."/>
            <person name="Yeh C.M."/>
            <person name="Liu K.W."/>
            <person name="Yoshida K."/>
            <person name="Zhang L.S."/>
            <person name="Chang S.B."/>
            <person name="Chen F."/>
            <person name="Shi Y."/>
            <person name="Su Y.Y."/>
            <person name="Zhang Y.Q."/>
            <person name="Chen L.J."/>
            <person name="Yin Y."/>
            <person name="Lin M."/>
            <person name="Huang H."/>
            <person name="Deng H."/>
            <person name="Wang Z.W."/>
            <person name="Zhu S.L."/>
            <person name="Zhao X."/>
            <person name="Deng C."/>
            <person name="Niu S.C."/>
            <person name="Huang J."/>
            <person name="Wang M."/>
            <person name="Liu G.H."/>
            <person name="Yang H.J."/>
            <person name="Xiao X.J."/>
            <person name="Hsiao Y.Y."/>
            <person name="Wu W.L."/>
            <person name="Chen Y.Y."/>
            <person name="Mitsuda N."/>
            <person name="Ohme-Takagi M."/>
            <person name="Luo Y.B."/>
            <person name="Van de Peer Y."/>
            <person name="Liu Z.J."/>
        </authorList>
    </citation>
    <scope>NUCLEOTIDE SEQUENCE [LARGE SCALE GENOMIC DNA]</scope>
    <source>
        <tissue evidence="3">The whole plant</tissue>
    </source>
</reference>
<reference evidence="3 4" key="2">
    <citation type="journal article" date="2017" name="Nature">
        <title>The Apostasia genome and the evolution of orchids.</title>
        <authorList>
            <person name="Zhang G.Q."/>
            <person name="Liu K.W."/>
            <person name="Li Z."/>
            <person name="Lohaus R."/>
            <person name="Hsiao Y.Y."/>
            <person name="Niu S.C."/>
            <person name="Wang J.Y."/>
            <person name="Lin Y.C."/>
            <person name="Xu Q."/>
            <person name="Chen L.J."/>
            <person name="Yoshida K."/>
            <person name="Fujiwara S."/>
            <person name="Wang Z.W."/>
            <person name="Zhang Y.Q."/>
            <person name="Mitsuda N."/>
            <person name="Wang M."/>
            <person name="Liu G.H."/>
            <person name="Pecoraro L."/>
            <person name="Huang H.X."/>
            <person name="Xiao X.J."/>
            <person name="Lin M."/>
            <person name="Wu X.Y."/>
            <person name="Wu W.L."/>
            <person name="Chen Y.Y."/>
            <person name="Chang S.B."/>
            <person name="Sakamoto S."/>
            <person name="Ohme-Takagi M."/>
            <person name="Yagi M."/>
            <person name="Zeng S.J."/>
            <person name="Shen C.Y."/>
            <person name="Yeh C.M."/>
            <person name="Luo Y.B."/>
            <person name="Tsai W.C."/>
            <person name="Van de Peer Y."/>
            <person name="Liu Z.J."/>
        </authorList>
    </citation>
    <scope>NUCLEOTIDE SEQUENCE [LARGE SCALE GENOMIC DNA]</scope>
    <source>
        <tissue evidence="3">The whole plant</tissue>
    </source>
</reference>
<accession>A0A2I0W278</accession>
<evidence type="ECO:0000313" key="3">
    <source>
        <dbReference type="EMBL" id="PKU69761.1"/>
    </source>
</evidence>